<comment type="caution">
    <text evidence="3">The sequence shown here is derived from an EMBL/GenBank/DDBJ whole genome shotgun (WGS) entry which is preliminary data.</text>
</comment>
<feature type="region of interest" description="Disordered" evidence="2">
    <location>
        <begin position="1"/>
        <end position="24"/>
    </location>
</feature>
<keyword evidence="1" id="KW-0175">Coiled coil</keyword>
<sequence length="180" mass="20773">MKTKLSEKEAAMDLQKMNHERKLLTEQEERATQFRKAREEQLSLLNQLSSANSTVTGLGKELRSEKRLVEELKSEIDRLQSGLTNTEEDKEMLEEKLKEKLDLIEELEFKNLSSIYEKAKANLAEAKSEIKGLKEEIFTTPKEQDLKNFVVDYLNARVDAFQQEYNDLKLSSEKKAASDA</sequence>
<gene>
    <name evidence="3" type="ORF">HHK36_006148</name>
</gene>
<keyword evidence="4" id="KW-1185">Reference proteome</keyword>
<accession>A0A834ZGP8</accession>
<organism evidence="3 4">
    <name type="scientific">Tetracentron sinense</name>
    <name type="common">Spur-leaf</name>
    <dbReference type="NCBI Taxonomy" id="13715"/>
    <lineage>
        <taxon>Eukaryota</taxon>
        <taxon>Viridiplantae</taxon>
        <taxon>Streptophyta</taxon>
        <taxon>Embryophyta</taxon>
        <taxon>Tracheophyta</taxon>
        <taxon>Spermatophyta</taxon>
        <taxon>Magnoliopsida</taxon>
        <taxon>Trochodendrales</taxon>
        <taxon>Trochodendraceae</taxon>
        <taxon>Tetracentron</taxon>
    </lineage>
</organism>
<evidence type="ECO:0000313" key="4">
    <source>
        <dbReference type="Proteomes" id="UP000655225"/>
    </source>
</evidence>
<evidence type="ECO:0000256" key="1">
    <source>
        <dbReference type="SAM" id="Coils"/>
    </source>
</evidence>
<protein>
    <submittedName>
        <fullName evidence="3">Uncharacterized protein</fullName>
    </submittedName>
</protein>
<reference evidence="3 4" key="1">
    <citation type="submission" date="2020-04" db="EMBL/GenBank/DDBJ databases">
        <title>Plant Genome Project.</title>
        <authorList>
            <person name="Zhang R.-G."/>
        </authorList>
    </citation>
    <scope>NUCLEOTIDE SEQUENCE [LARGE SCALE GENOMIC DNA]</scope>
    <source>
        <strain evidence="3">YNK0</strain>
        <tissue evidence="3">Leaf</tissue>
    </source>
</reference>
<dbReference type="AlphaFoldDB" id="A0A834ZGP8"/>
<dbReference type="Proteomes" id="UP000655225">
    <property type="component" value="Unassembled WGS sequence"/>
</dbReference>
<evidence type="ECO:0000313" key="3">
    <source>
        <dbReference type="EMBL" id="KAF8407024.1"/>
    </source>
</evidence>
<dbReference type="EMBL" id="JABCRI010000004">
    <property type="protein sequence ID" value="KAF8407024.1"/>
    <property type="molecule type" value="Genomic_DNA"/>
</dbReference>
<name>A0A834ZGP8_TETSI</name>
<proteinExistence type="predicted"/>
<evidence type="ECO:0000256" key="2">
    <source>
        <dbReference type="SAM" id="MobiDB-lite"/>
    </source>
</evidence>
<feature type="coiled-coil region" evidence="1">
    <location>
        <begin position="55"/>
        <end position="136"/>
    </location>
</feature>
<dbReference type="OrthoDB" id="10255522at2759"/>